<dbReference type="GO" id="GO:0043531">
    <property type="term" value="F:ADP binding"/>
    <property type="evidence" value="ECO:0007669"/>
    <property type="project" value="InterPro"/>
</dbReference>
<organism evidence="3">
    <name type="scientific">Hevea brasiliensis</name>
    <name type="common">Para rubber tree</name>
    <name type="synonym">Siphonia brasiliensis</name>
    <dbReference type="NCBI Taxonomy" id="3981"/>
    <lineage>
        <taxon>Eukaryota</taxon>
        <taxon>Viridiplantae</taxon>
        <taxon>Streptophyta</taxon>
        <taxon>Embryophyta</taxon>
        <taxon>Tracheophyta</taxon>
        <taxon>Spermatophyta</taxon>
        <taxon>Magnoliopsida</taxon>
        <taxon>eudicotyledons</taxon>
        <taxon>Gunneridae</taxon>
        <taxon>Pentapetalae</taxon>
        <taxon>rosids</taxon>
        <taxon>fabids</taxon>
        <taxon>Malpighiales</taxon>
        <taxon>Euphorbiaceae</taxon>
        <taxon>Crotonoideae</taxon>
        <taxon>Micrandreae</taxon>
        <taxon>Hevea</taxon>
    </lineage>
</organism>
<reference evidence="3" key="1">
    <citation type="submission" date="2007-03" db="EMBL/GenBank/DDBJ databases">
        <title>Cloning and characterization of resistance gene analogs from Hevea species.</title>
        <authorList>
            <person name="Saha T."/>
            <person name="Roy C.B."/>
            <person name="Ravindran M."/>
        </authorList>
    </citation>
    <scope>NUCLEOTIDE SEQUENCE</scope>
</reference>
<dbReference type="Gene3D" id="1.10.8.430">
    <property type="entry name" value="Helical domain of apoptotic protease-activating factors"/>
    <property type="match status" value="1"/>
</dbReference>
<keyword evidence="1" id="KW-0611">Plant defense</keyword>
<proteinExistence type="predicted"/>
<dbReference type="AlphaFoldDB" id="A5HDU3"/>
<dbReference type="InterPro" id="IPR002182">
    <property type="entry name" value="NB-ARC"/>
</dbReference>
<dbReference type="PANTHER" id="PTHR36766:SF30">
    <property type="entry name" value="TIR-NBS TYPE DISEASE RESISTANCE PROTEIN-RELATED"/>
    <property type="match status" value="1"/>
</dbReference>
<dbReference type="InterPro" id="IPR042197">
    <property type="entry name" value="Apaf_helical"/>
</dbReference>
<dbReference type="PRINTS" id="PR00364">
    <property type="entry name" value="DISEASERSIST"/>
</dbReference>
<protein>
    <submittedName>
        <fullName evidence="3">NBS resistance protein</fullName>
    </submittedName>
</protein>
<dbReference type="InterPro" id="IPR027417">
    <property type="entry name" value="P-loop_NTPase"/>
</dbReference>
<dbReference type="EMBL" id="EF494705">
    <property type="protein sequence ID" value="ABQ10205.1"/>
    <property type="molecule type" value="Genomic_DNA"/>
</dbReference>
<dbReference type="PANTHER" id="PTHR36766">
    <property type="entry name" value="PLANT BROAD-SPECTRUM MILDEW RESISTANCE PROTEIN RPW8"/>
    <property type="match status" value="1"/>
</dbReference>
<feature type="non-terminal residue" evidence="3">
    <location>
        <position position="199"/>
    </location>
</feature>
<sequence length="199" mass="22095">EFGVGKTTIAKKIFNDTDVRNHFNQKIWVSVSSSFRVEVILRSILQQSGEESAEQSQKGKQSGVKSAEQCQSGQISAETVQSEMLHKVVSLLKAKTCLIIFDDIWEKGIDWWKNFFSSDLAGSACSGSCFIITTRNKEVADAIKANETHHPKVLDDKNGWLLFSKHAFPEVKKESLEKFKEVGKKIVSECGGLPLALSS</sequence>
<evidence type="ECO:0000259" key="2">
    <source>
        <dbReference type="Pfam" id="PF00931"/>
    </source>
</evidence>
<feature type="non-terminal residue" evidence="3">
    <location>
        <position position="1"/>
    </location>
</feature>
<dbReference type="GO" id="GO:0006952">
    <property type="term" value="P:defense response"/>
    <property type="evidence" value="ECO:0007669"/>
    <property type="project" value="UniProtKB-KW"/>
</dbReference>
<feature type="domain" description="NB-ARC" evidence="2">
    <location>
        <begin position="3"/>
        <end position="170"/>
    </location>
</feature>
<dbReference type="Gene3D" id="3.40.50.300">
    <property type="entry name" value="P-loop containing nucleotide triphosphate hydrolases"/>
    <property type="match status" value="1"/>
</dbReference>
<name>A5HDU3_HEVBR</name>
<dbReference type="Pfam" id="PF00931">
    <property type="entry name" value="NB-ARC"/>
    <property type="match status" value="1"/>
</dbReference>
<accession>A5HDU3</accession>
<dbReference type="SUPFAM" id="SSF52540">
    <property type="entry name" value="P-loop containing nucleoside triphosphate hydrolases"/>
    <property type="match status" value="1"/>
</dbReference>
<evidence type="ECO:0000313" key="3">
    <source>
        <dbReference type="EMBL" id="ABQ10205.1"/>
    </source>
</evidence>
<evidence type="ECO:0000256" key="1">
    <source>
        <dbReference type="ARBA" id="ARBA00022821"/>
    </source>
</evidence>